<proteinExistence type="predicted"/>
<sequence length="489" mass="53841">MPCFMSSKANPSFFLLLFFCLFLFLFSASATFSLPGIDGVGGKVAETIKSMAEAKNTSLVLAKERTRRRDFFHHFRLYNGGWNISDEYYVTRGSWFLEFFYSSPVRVTAVVTESQMAILNGSITSPASCLSSAPLQQYKFHETSSDTLDYVVGQAESVAENLMNVSSYFDSAKQLVVGFPVPLDLGSDLDDLKKNVTTAARSISKKTNDKSKTIRDVIDGVRLALIIAVAVMLFVTFVGFINDVVFGGGCSLVMIGWILVTVTLLLCGAFLFVHNMAGDACVGMDEWVANPSAYTALDEILPCVENQTAVEAFVKSKSVTEAVVKAFDTVISNVTNGEGMVNYNQSGPLVPLLCNPFNADFTPRRCAAGEVTVENATEVWKSYTCEVNPSGVCTSEGRLTPSAYRNLASAVHVTHGLFHYGPFFIDLLDCRFARKAFAHISSDYCPSLQKYTRWVYWGSLLLSVAVMLSLLFSIVFVREHSHLLHPYSF</sequence>
<dbReference type="EMBL" id="JBGMDY010000004">
    <property type="protein sequence ID" value="KAL2338457.1"/>
    <property type="molecule type" value="Genomic_DNA"/>
</dbReference>
<evidence type="ECO:0000256" key="2">
    <source>
        <dbReference type="SAM" id="SignalP"/>
    </source>
</evidence>
<dbReference type="AlphaFoldDB" id="A0ABD1MRL8"/>
<evidence type="ECO:0000313" key="4">
    <source>
        <dbReference type="Proteomes" id="UP001603857"/>
    </source>
</evidence>
<dbReference type="PANTHER" id="PTHR31414">
    <property type="entry name" value="TRANSMEMBRANE PROTEIN DDB_G0292058"/>
    <property type="match status" value="1"/>
</dbReference>
<feature type="transmembrane region" description="Helical" evidence="1">
    <location>
        <begin position="252"/>
        <end position="273"/>
    </location>
</feature>
<gene>
    <name evidence="3" type="ORF">Fmac_012903</name>
</gene>
<keyword evidence="2" id="KW-0732">Signal</keyword>
<evidence type="ECO:0008006" key="5">
    <source>
        <dbReference type="Google" id="ProtNLM"/>
    </source>
</evidence>
<dbReference type="Proteomes" id="UP001603857">
    <property type="component" value="Unassembled WGS sequence"/>
</dbReference>
<protein>
    <recommendedName>
        <fullName evidence="5">Transmembrane protein</fullName>
    </recommendedName>
</protein>
<reference evidence="3 4" key="1">
    <citation type="submission" date="2024-08" db="EMBL/GenBank/DDBJ databases">
        <title>Insights into the chromosomal genome structure of Flemingia macrophylla.</title>
        <authorList>
            <person name="Ding Y."/>
            <person name="Zhao Y."/>
            <person name="Bi W."/>
            <person name="Wu M."/>
            <person name="Zhao G."/>
            <person name="Gong Y."/>
            <person name="Li W."/>
            <person name="Zhang P."/>
        </authorList>
    </citation>
    <scope>NUCLEOTIDE SEQUENCE [LARGE SCALE GENOMIC DNA]</scope>
    <source>
        <strain evidence="3">DYQJB</strain>
        <tissue evidence="3">Leaf</tissue>
    </source>
</reference>
<dbReference type="PANTHER" id="PTHR31414:SF15">
    <property type="entry name" value="PLASMA MEMBRANE FUSION PROTEIN"/>
    <property type="match status" value="1"/>
</dbReference>
<feature type="signal peptide" evidence="2">
    <location>
        <begin position="1"/>
        <end position="30"/>
    </location>
</feature>
<comment type="caution">
    <text evidence="3">The sequence shown here is derived from an EMBL/GenBank/DDBJ whole genome shotgun (WGS) entry which is preliminary data.</text>
</comment>
<organism evidence="3 4">
    <name type="scientific">Flemingia macrophylla</name>
    <dbReference type="NCBI Taxonomy" id="520843"/>
    <lineage>
        <taxon>Eukaryota</taxon>
        <taxon>Viridiplantae</taxon>
        <taxon>Streptophyta</taxon>
        <taxon>Embryophyta</taxon>
        <taxon>Tracheophyta</taxon>
        <taxon>Spermatophyta</taxon>
        <taxon>Magnoliopsida</taxon>
        <taxon>eudicotyledons</taxon>
        <taxon>Gunneridae</taxon>
        <taxon>Pentapetalae</taxon>
        <taxon>rosids</taxon>
        <taxon>fabids</taxon>
        <taxon>Fabales</taxon>
        <taxon>Fabaceae</taxon>
        <taxon>Papilionoideae</taxon>
        <taxon>50 kb inversion clade</taxon>
        <taxon>NPAAA clade</taxon>
        <taxon>indigoferoid/millettioid clade</taxon>
        <taxon>Phaseoleae</taxon>
        <taxon>Flemingia</taxon>
    </lineage>
</organism>
<feature type="transmembrane region" description="Helical" evidence="1">
    <location>
        <begin position="220"/>
        <end position="240"/>
    </location>
</feature>
<accession>A0ABD1MRL8</accession>
<evidence type="ECO:0000256" key="1">
    <source>
        <dbReference type="SAM" id="Phobius"/>
    </source>
</evidence>
<keyword evidence="1" id="KW-0812">Transmembrane</keyword>
<keyword evidence="4" id="KW-1185">Reference proteome</keyword>
<dbReference type="InterPro" id="IPR040283">
    <property type="entry name" value="DDB_G0292058-like"/>
</dbReference>
<evidence type="ECO:0000313" key="3">
    <source>
        <dbReference type="EMBL" id="KAL2338457.1"/>
    </source>
</evidence>
<keyword evidence="1" id="KW-1133">Transmembrane helix</keyword>
<keyword evidence="1" id="KW-0472">Membrane</keyword>
<name>A0ABD1MRL8_9FABA</name>
<feature type="chain" id="PRO_5044890544" description="Transmembrane protein" evidence="2">
    <location>
        <begin position="31"/>
        <end position="489"/>
    </location>
</feature>
<feature type="transmembrane region" description="Helical" evidence="1">
    <location>
        <begin position="454"/>
        <end position="477"/>
    </location>
</feature>